<keyword evidence="3" id="KW-1185">Reference proteome</keyword>
<dbReference type="EMBL" id="JAACXV010000077">
    <property type="protein sequence ID" value="KAF7284479.1"/>
    <property type="molecule type" value="Genomic_DNA"/>
</dbReference>
<accession>A0A834IQP4</accession>
<organism evidence="2 3">
    <name type="scientific">Rhynchophorus ferrugineus</name>
    <name type="common">Red palm weevil</name>
    <name type="synonym">Curculio ferrugineus</name>
    <dbReference type="NCBI Taxonomy" id="354439"/>
    <lineage>
        <taxon>Eukaryota</taxon>
        <taxon>Metazoa</taxon>
        <taxon>Ecdysozoa</taxon>
        <taxon>Arthropoda</taxon>
        <taxon>Hexapoda</taxon>
        <taxon>Insecta</taxon>
        <taxon>Pterygota</taxon>
        <taxon>Neoptera</taxon>
        <taxon>Endopterygota</taxon>
        <taxon>Coleoptera</taxon>
        <taxon>Polyphaga</taxon>
        <taxon>Cucujiformia</taxon>
        <taxon>Curculionidae</taxon>
        <taxon>Dryophthorinae</taxon>
        <taxon>Rhynchophorus</taxon>
    </lineage>
</organism>
<sequence length="66" mass="7391">MFDFGSPGCNRMDTCFKRLRCREGVEQSLPRQIEVNLQGIPLDTGTTKEGSRLRPNLLISPEHASS</sequence>
<proteinExistence type="predicted"/>
<dbReference type="Proteomes" id="UP000625711">
    <property type="component" value="Unassembled WGS sequence"/>
</dbReference>
<comment type="caution">
    <text evidence="2">The sequence shown here is derived from an EMBL/GenBank/DDBJ whole genome shotgun (WGS) entry which is preliminary data.</text>
</comment>
<reference evidence="2" key="1">
    <citation type="submission" date="2020-08" db="EMBL/GenBank/DDBJ databases">
        <title>Genome sequencing and assembly of the red palm weevil Rhynchophorus ferrugineus.</title>
        <authorList>
            <person name="Dias G.B."/>
            <person name="Bergman C.M."/>
            <person name="Manee M."/>
        </authorList>
    </citation>
    <scope>NUCLEOTIDE SEQUENCE</scope>
    <source>
        <strain evidence="2">AA-2017</strain>
        <tissue evidence="2">Whole larva</tissue>
    </source>
</reference>
<evidence type="ECO:0000313" key="2">
    <source>
        <dbReference type="EMBL" id="KAF7284479.1"/>
    </source>
</evidence>
<protein>
    <submittedName>
        <fullName evidence="2">Uncharacterized protein</fullName>
    </submittedName>
</protein>
<evidence type="ECO:0000256" key="1">
    <source>
        <dbReference type="SAM" id="MobiDB-lite"/>
    </source>
</evidence>
<feature type="region of interest" description="Disordered" evidence="1">
    <location>
        <begin position="41"/>
        <end position="66"/>
    </location>
</feature>
<dbReference type="AlphaFoldDB" id="A0A834IQP4"/>
<name>A0A834IQP4_RHYFE</name>
<gene>
    <name evidence="2" type="ORF">GWI33_022073</name>
</gene>
<evidence type="ECO:0000313" key="3">
    <source>
        <dbReference type="Proteomes" id="UP000625711"/>
    </source>
</evidence>